<evidence type="ECO:0000313" key="3">
    <source>
        <dbReference type="Proteomes" id="UP001169066"/>
    </source>
</evidence>
<reference evidence="2" key="1">
    <citation type="submission" date="2023-01" db="EMBL/GenBank/DDBJ databases">
        <title>Sulfurovum sp. XTW-4 genome assembly.</title>
        <authorList>
            <person name="Wang J."/>
        </authorList>
    </citation>
    <scope>NUCLEOTIDE SEQUENCE</scope>
    <source>
        <strain evidence="2">XTW-4</strain>
    </source>
</reference>
<comment type="caution">
    <text evidence="2">The sequence shown here is derived from an EMBL/GenBank/DDBJ whole genome shotgun (WGS) entry which is preliminary data.</text>
</comment>
<proteinExistence type="predicted"/>
<keyword evidence="2" id="KW-0540">Nuclease</keyword>
<dbReference type="InterPro" id="IPR036691">
    <property type="entry name" value="Endo/exonu/phosph_ase_sf"/>
</dbReference>
<dbReference type="InterPro" id="IPR005135">
    <property type="entry name" value="Endo/exonuclease/phosphatase"/>
</dbReference>
<dbReference type="Proteomes" id="UP001169066">
    <property type="component" value="Unassembled WGS sequence"/>
</dbReference>
<evidence type="ECO:0000313" key="2">
    <source>
        <dbReference type="EMBL" id="MDM5263450.1"/>
    </source>
</evidence>
<dbReference type="PANTHER" id="PTHR14859">
    <property type="entry name" value="CALCOFLUOR WHITE HYPERSENSITIVE PROTEIN PRECURSOR"/>
    <property type="match status" value="1"/>
</dbReference>
<protein>
    <submittedName>
        <fullName evidence="2">Endonuclease</fullName>
    </submittedName>
</protein>
<dbReference type="PANTHER" id="PTHR14859:SF15">
    <property type="entry name" value="ENDONUCLEASE_EXONUCLEASE_PHOSPHATASE DOMAIN-CONTAINING PROTEIN"/>
    <property type="match status" value="1"/>
</dbReference>
<feature type="domain" description="Endonuclease/exonuclease/phosphatase" evidence="1">
    <location>
        <begin position="39"/>
        <end position="323"/>
    </location>
</feature>
<dbReference type="EMBL" id="JAQIBC010000002">
    <property type="protein sequence ID" value="MDM5263450.1"/>
    <property type="molecule type" value="Genomic_DNA"/>
</dbReference>
<evidence type="ECO:0000259" key="1">
    <source>
        <dbReference type="Pfam" id="PF03372"/>
    </source>
</evidence>
<keyword evidence="3" id="KW-1185">Reference proteome</keyword>
<keyword evidence="2" id="KW-0255">Endonuclease</keyword>
<dbReference type="RefSeq" id="WP_008242695.1">
    <property type="nucleotide sequence ID" value="NZ_JAQIBC010000002.1"/>
</dbReference>
<name>A0ABT7QR18_9BACT</name>
<dbReference type="GO" id="GO:0004519">
    <property type="term" value="F:endonuclease activity"/>
    <property type="evidence" value="ECO:0007669"/>
    <property type="project" value="UniProtKB-KW"/>
</dbReference>
<dbReference type="InterPro" id="IPR051916">
    <property type="entry name" value="GPI-anchor_lipid_remodeler"/>
</dbReference>
<sequence>MKLRVGTFNLYQFVEPPFACYTRKGKYNQRQWLEKTLWIKKQILRMDCDIIGFQEVFSKKVLETLVKELGFEYFATVDDAKLSETTPHKYTTTTVAIASKHPISNIQGVNLHAPSLEKHHFKDEFAFSRVPIKATLSLPNGQALLVYVCHLKSNRLNAFEYVFKKEDTLAQKKERVFKLLEEKRSSALKQRLCEASSLFYDIQSSRHTPALLLCDLNDKEYSLTIEALTNPSYHDDTSEDTPLLYDASYQYKEKVYNPHPEQKKPKRTPTSYFKNKGNVLDYIFISEHFHKENSQKVGTVTDYHVLDAHLQTYKDGSLIQSDHAQVVCELTLDA</sequence>
<accession>A0ABT7QR18</accession>
<dbReference type="Gene3D" id="3.60.10.10">
    <property type="entry name" value="Endonuclease/exonuclease/phosphatase"/>
    <property type="match status" value="1"/>
</dbReference>
<organism evidence="2 3">
    <name type="scientific">Sulfurovum xiamenensis</name>
    <dbReference type="NCBI Taxonomy" id="3019066"/>
    <lineage>
        <taxon>Bacteria</taxon>
        <taxon>Pseudomonadati</taxon>
        <taxon>Campylobacterota</taxon>
        <taxon>Epsilonproteobacteria</taxon>
        <taxon>Campylobacterales</taxon>
        <taxon>Sulfurovaceae</taxon>
        <taxon>Sulfurovum</taxon>
    </lineage>
</organism>
<dbReference type="SUPFAM" id="SSF56219">
    <property type="entry name" value="DNase I-like"/>
    <property type="match status" value="1"/>
</dbReference>
<keyword evidence="2" id="KW-0378">Hydrolase</keyword>
<gene>
    <name evidence="2" type="ORF">PF327_04505</name>
</gene>
<dbReference type="Pfam" id="PF03372">
    <property type="entry name" value="Exo_endo_phos"/>
    <property type="match status" value="1"/>
</dbReference>